<keyword evidence="7 8" id="KW-0472">Membrane</keyword>
<dbReference type="GO" id="GO:0016763">
    <property type="term" value="F:pentosyltransferase activity"/>
    <property type="evidence" value="ECO:0007669"/>
    <property type="project" value="TreeGrafter"/>
</dbReference>
<evidence type="ECO:0000313" key="9">
    <source>
        <dbReference type="EMBL" id="SCB29408.1"/>
    </source>
</evidence>
<feature type="transmembrane region" description="Helical" evidence="8">
    <location>
        <begin position="23"/>
        <end position="41"/>
    </location>
</feature>
<dbReference type="RefSeq" id="WP_075854869.1">
    <property type="nucleotide sequence ID" value="NZ_FMAC01000007.1"/>
</dbReference>
<evidence type="ECO:0000256" key="4">
    <source>
        <dbReference type="ARBA" id="ARBA00022679"/>
    </source>
</evidence>
<evidence type="ECO:0000256" key="5">
    <source>
        <dbReference type="ARBA" id="ARBA00022692"/>
    </source>
</evidence>
<feature type="transmembrane region" description="Helical" evidence="8">
    <location>
        <begin position="91"/>
        <end position="119"/>
    </location>
</feature>
<evidence type="ECO:0000256" key="1">
    <source>
        <dbReference type="ARBA" id="ARBA00004651"/>
    </source>
</evidence>
<evidence type="ECO:0000256" key="7">
    <source>
        <dbReference type="ARBA" id="ARBA00023136"/>
    </source>
</evidence>
<reference evidence="10" key="1">
    <citation type="submission" date="2016-08" db="EMBL/GenBank/DDBJ databases">
        <authorList>
            <person name="Varghese N."/>
            <person name="Submissions Spin"/>
        </authorList>
    </citation>
    <scope>NUCLEOTIDE SEQUENCE [LARGE SCALE GENOMIC DNA]</scope>
    <source>
        <strain evidence="10">CCBAU 57015</strain>
    </source>
</reference>
<accession>A0A1C3VNY1</accession>
<name>A0A1C3VNY1_9HYPH</name>
<dbReference type="EMBL" id="FMAC01000007">
    <property type="protein sequence ID" value="SCB29408.1"/>
    <property type="molecule type" value="Genomic_DNA"/>
</dbReference>
<dbReference type="Proteomes" id="UP000186228">
    <property type="component" value="Unassembled WGS sequence"/>
</dbReference>
<protein>
    <submittedName>
        <fullName evidence="9">4-amino-4-deoxy-L-arabinose transferase</fullName>
    </submittedName>
</protein>
<dbReference type="STRING" id="52131.GA0061100_10785"/>
<comment type="subcellular location">
    <subcellularLocation>
        <location evidence="1">Cell membrane</location>
        <topology evidence="1">Multi-pass membrane protein</topology>
    </subcellularLocation>
</comment>
<feature type="transmembrane region" description="Helical" evidence="8">
    <location>
        <begin position="161"/>
        <end position="178"/>
    </location>
</feature>
<keyword evidence="5 8" id="KW-0812">Transmembrane</keyword>
<dbReference type="PANTHER" id="PTHR33908:SF11">
    <property type="entry name" value="MEMBRANE PROTEIN"/>
    <property type="match status" value="1"/>
</dbReference>
<dbReference type="GO" id="GO:0009103">
    <property type="term" value="P:lipopolysaccharide biosynthetic process"/>
    <property type="evidence" value="ECO:0007669"/>
    <property type="project" value="UniProtKB-ARBA"/>
</dbReference>
<feature type="transmembrane region" description="Helical" evidence="8">
    <location>
        <begin position="232"/>
        <end position="253"/>
    </location>
</feature>
<dbReference type="AlphaFoldDB" id="A0A1C3VNY1"/>
<proteinExistence type="predicted"/>
<dbReference type="GO" id="GO:0005886">
    <property type="term" value="C:plasma membrane"/>
    <property type="evidence" value="ECO:0007669"/>
    <property type="project" value="UniProtKB-SubCell"/>
</dbReference>
<keyword evidence="6 8" id="KW-1133">Transmembrane helix</keyword>
<gene>
    <name evidence="9" type="ORF">GA0061100_10785</name>
</gene>
<evidence type="ECO:0000256" key="3">
    <source>
        <dbReference type="ARBA" id="ARBA00022676"/>
    </source>
</evidence>
<organism evidence="9 10">
    <name type="scientific">Rhizobium hainanense</name>
    <dbReference type="NCBI Taxonomy" id="52131"/>
    <lineage>
        <taxon>Bacteria</taxon>
        <taxon>Pseudomonadati</taxon>
        <taxon>Pseudomonadota</taxon>
        <taxon>Alphaproteobacteria</taxon>
        <taxon>Hyphomicrobiales</taxon>
        <taxon>Rhizobiaceae</taxon>
        <taxon>Rhizobium/Agrobacterium group</taxon>
        <taxon>Rhizobium</taxon>
    </lineage>
</organism>
<keyword evidence="2" id="KW-1003">Cell membrane</keyword>
<feature type="transmembrane region" description="Helical" evidence="8">
    <location>
        <begin position="190"/>
        <end position="212"/>
    </location>
</feature>
<feature type="transmembrane region" description="Helical" evidence="8">
    <location>
        <begin position="389"/>
        <end position="407"/>
    </location>
</feature>
<dbReference type="InterPro" id="IPR050297">
    <property type="entry name" value="LipidA_mod_glycosyltrf_83"/>
</dbReference>
<feature type="transmembrane region" description="Helical" evidence="8">
    <location>
        <begin position="328"/>
        <end position="344"/>
    </location>
</feature>
<keyword evidence="3" id="KW-0328">Glycosyltransferase</keyword>
<evidence type="ECO:0000256" key="8">
    <source>
        <dbReference type="SAM" id="Phobius"/>
    </source>
</evidence>
<feature type="transmembrane region" description="Helical" evidence="8">
    <location>
        <begin position="356"/>
        <end position="377"/>
    </location>
</feature>
<keyword evidence="10" id="KW-1185">Reference proteome</keyword>
<sequence length="498" mass="54587">MEVIAQADIQTPDSRAFSQLKTVLWLILATFVCLTILAKLVQLSMFFDGTIYASIARNMAQGHGTPWTPYFSNGLFSAFAEHPPLMMWLEAIGFLIFGDTIAVEKCFSFLTLLASGLLLTKIWKHLHRDDVRMAAMAPFALLMAVISGRVSWAFANGMLENQLTAFSLAALLPIVIAYEQPEGPSRKRLPLIAASGALTVFCVATKGLVGLFPLAAPGLHWLSLRQISWRHAFWDTLLLTLIVAAAFVILWQFEEPRDAIRRYLSAQLLPSLNGQRGHNGAGWAAVRTFLRVSAYPIIAVSILLIAAHRLGIKAPDNIRQHKLRLRRAAFLVSVGLSASLPLLLSPRVSSFYFNPALIYLSAGLSVISTPALVGIFSRLGPNGRSRLQLILAVVLAGAVISVVANFGRPGSDRPTIDDASKIADAACSGDGRCAVSGCGSVLQDWALHAYLQRRHKASLEDDVDTPHRFLVVGANCQENIEGFRETGVELERYRFWER</sequence>
<keyword evidence="4 9" id="KW-0808">Transferase</keyword>
<dbReference type="PANTHER" id="PTHR33908">
    <property type="entry name" value="MANNOSYLTRANSFERASE YKCB-RELATED"/>
    <property type="match status" value="1"/>
</dbReference>
<evidence type="ECO:0000313" key="10">
    <source>
        <dbReference type="Proteomes" id="UP000186228"/>
    </source>
</evidence>
<evidence type="ECO:0000256" key="6">
    <source>
        <dbReference type="ARBA" id="ARBA00022989"/>
    </source>
</evidence>
<dbReference type="OrthoDB" id="8353433at2"/>
<evidence type="ECO:0000256" key="2">
    <source>
        <dbReference type="ARBA" id="ARBA00022475"/>
    </source>
</evidence>
<feature type="transmembrane region" description="Helical" evidence="8">
    <location>
        <begin position="131"/>
        <end position="155"/>
    </location>
</feature>